<evidence type="ECO:0000313" key="1">
    <source>
        <dbReference type="EMBL" id="KAF2893591.1"/>
    </source>
</evidence>
<dbReference type="OrthoDB" id="6781906at2759"/>
<protein>
    <submittedName>
        <fullName evidence="1">Uncharacterized protein</fullName>
    </submittedName>
</protein>
<dbReference type="EMBL" id="VTPC01007860">
    <property type="protein sequence ID" value="KAF2893591.1"/>
    <property type="molecule type" value="Genomic_DNA"/>
</dbReference>
<evidence type="ECO:0000313" key="2">
    <source>
        <dbReference type="Proteomes" id="UP000801492"/>
    </source>
</evidence>
<dbReference type="Proteomes" id="UP000801492">
    <property type="component" value="Unassembled WGS sequence"/>
</dbReference>
<name>A0A8K0CY68_IGNLU</name>
<reference evidence="1" key="1">
    <citation type="submission" date="2019-08" db="EMBL/GenBank/DDBJ databases">
        <title>The genome of the North American firefly Photinus pyralis.</title>
        <authorList>
            <consortium name="Photinus pyralis genome working group"/>
            <person name="Fallon T.R."/>
            <person name="Sander Lower S.E."/>
            <person name="Weng J.-K."/>
        </authorList>
    </citation>
    <scope>NUCLEOTIDE SEQUENCE</scope>
    <source>
        <strain evidence="1">TRF0915ILg1</strain>
        <tissue evidence="1">Whole body</tissue>
    </source>
</reference>
<keyword evidence="2" id="KW-1185">Reference proteome</keyword>
<organism evidence="1 2">
    <name type="scientific">Ignelater luminosus</name>
    <name type="common">Cucubano</name>
    <name type="synonym">Pyrophorus luminosus</name>
    <dbReference type="NCBI Taxonomy" id="2038154"/>
    <lineage>
        <taxon>Eukaryota</taxon>
        <taxon>Metazoa</taxon>
        <taxon>Ecdysozoa</taxon>
        <taxon>Arthropoda</taxon>
        <taxon>Hexapoda</taxon>
        <taxon>Insecta</taxon>
        <taxon>Pterygota</taxon>
        <taxon>Neoptera</taxon>
        <taxon>Endopterygota</taxon>
        <taxon>Coleoptera</taxon>
        <taxon>Polyphaga</taxon>
        <taxon>Elateriformia</taxon>
        <taxon>Elateroidea</taxon>
        <taxon>Elateridae</taxon>
        <taxon>Agrypninae</taxon>
        <taxon>Pyrophorini</taxon>
        <taxon>Ignelater</taxon>
    </lineage>
</organism>
<proteinExistence type="predicted"/>
<accession>A0A8K0CY68</accession>
<comment type="caution">
    <text evidence="1">The sequence shown here is derived from an EMBL/GenBank/DDBJ whole genome shotgun (WGS) entry which is preliminary data.</text>
</comment>
<sequence>MLEFMPANVLPSTETKIDYVKVIINLFPKLKDRNSTLGYEAFFNPVTKQGFLTTRLRNLFRDKRLSKSCPEIEEDEIINKIEVLKTLNQKDETTIYTLTKETFAYRSCHRQDNDLIQKYPRFLDTVGLISFEFGLLHEGKKNNFLNTFQSNVKVVKEVYKNTITSLQNTLLIDSDTDNDDWDSVTKTLIILLHLLPPTASKKNRKTSVEKAADKLIVFIDEQEPLQSILDRKPS</sequence>
<feature type="non-terminal residue" evidence="1">
    <location>
        <position position="234"/>
    </location>
</feature>
<gene>
    <name evidence="1" type="ORF">ILUMI_12582</name>
</gene>
<dbReference type="AlphaFoldDB" id="A0A8K0CY68"/>